<dbReference type="InterPro" id="IPR001216">
    <property type="entry name" value="P-phosphate_BS"/>
</dbReference>
<gene>
    <name evidence="13" type="ORF">EV44_g1838</name>
</gene>
<proteinExistence type="inferred from homology"/>
<dbReference type="GO" id="GO:0007089">
    <property type="term" value="P:traversing start control point of mitotic cell cycle"/>
    <property type="evidence" value="ECO:0007669"/>
    <property type="project" value="EnsemblFungi"/>
</dbReference>
<dbReference type="STRING" id="52586.A0A0B1P6G3"/>
<dbReference type="Gene3D" id="3.10.580.10">
    <property type="entry name" value="CBS-domain"/>
    <property type="match status" value="1"/>
</dbReference>
<dbReference type="InterPro" id="IPR036052">
    <property type="entry name" value="TrpB-like_PALP_sf"/>
</dbReference>
<dbReference type="Proteomes" id="UP000030854">
    <property type="component" value="Unassembled WGS sequence"/>
</dbReference>
<comment type="pathway">
    <text evidence="2">Amino-acid biosynthesis; L-cysteine biosynthesis; L-cysteine from L-homocysteine and L-serine: step 1/2.</text>
</comment>
<evidence type="ECO:0000256" key="3">
    <source>
        <dbReference type="ARBA" id="ARBA00007103"/>
    </source>
</evidence>
<dbReference type="InterPro" id="IPR000644">
    <property type="entry name" value="CBS_dom"/>
</dbReference>
<dbReference type="SUPFAM" id="SSF54631">
    <property type="entry name" value="CBS-domain pair"/>
    <property type="match status" value="1"/>
</dbReference>
<accession>A0A0B1P6G3</accession>
<dbReference type="EC" id="4.2.1.22" evidence="4 11"/>
<evidence type="ECO:0000259" key="12">
    <source>
        <dbReference type="PROSITE" id="PS51371"/>
    </source>
</evidence>
<dbReference type="GO" id="GO:0005737">
    <property type="term" value="C:cytoplasm"/>
    <property type="evidence" value="ECO:0007669"/>
    <property type="project" value="EnsemblFungi"/>
</dbReference>
<evidence type="ECO:0000313" key="14">
    <source>
        <dbReference type="Proteomes" id="UP000030854"/>
    </source>
</evidence>
<dbReference type="InterPro" id="IPR005857">
    <property type="entry name" value="Cysta_beta_synth"/>
</dbReference>
<dbReference type="SMART" id="SM00116">
    <property type="entry name" value="CBS"/>
    <property type="match status" value="1"/>
</dbReference>
<dbReference type="InterPro" id="IPR001926">
    <property type="entry name" value="TrpB-like_PALP"/>
</dbReference>
<dbReference type="FunFam" id="3.40.50.1100:FF:000118">
    <property type="entry name" value="Related to CYS4-cystathionine beta-synthase"/>
    <property type="match status" value="1"/>
</dbReference>
<dbReference type="PROSITE" id="PS51371">
    <property type="entry name" value="CBS"/>
    <property type="match status" value="1"/>
</dbReference>
<keyword evidence="6 10" id="KW-0129">CBS domain</keyword>
<evidence type="ECO:0000256" key="9">
    <source>
        <dbReference type="ARBA" id="ARBA00047490"/>
    </source>
</evidence>
<dbReference type="PROSITE" id="PS00901">
    <property type="entry name" value="CYS_SYNTHASE"/>
    <property type="match status" value="1"/>
</dbReference>
<dbReference type="HOGENOM" id="CLU_021018_0_0_1"/>
<keyword evidence="7 11" id="KW-0456">Lyase</keyword>
<evidence type="ECO:0000256" key="5">
    <source>
        <dbReference type="ARBA" id="ARBA00022898"/>
    </source>
</evidence>
<dbReference type="NCBIfam" id="TIGR01137">
    <property type="entry name" value="cysta_beta"/>
    <property type="match status" value="1"/>
</dbReference>
<dbReference type="EMBL" id="JNVN01001206">
    <property type="protein sequence ID" value="KHJ33828.1"/>
    <property type="molecule type" value="Genomic_DNA"/>
</dbReference>
<comment type="cofactor">
    <cofactor evidence="1 11">
        <name>pyridoxal 5'-phosphate</name>
        <dbReference type="ChEBI" id="CHEBI:597326"/>
    </cofactor>
</comment>
<dbReference type="CDD" id="cd01561">
    <property type="entry name" value="CBS_like"/>
    <property type="match status" value="1"/>
</dbReference>
<dbReference type="AlphaFoldDB" id="A0A0B1P6G3"/>
<comment type="catalytic activity">
    <reaction evidence="9 11">
        <text>L-homocysteine + L-serine = L,L-cystathionine + H2O</text>
        <dbReference type="Rhea" id="RHEA:10112"/>
        <dbReference type="ChEBI" id="CHEBI:15377"/>
        <dbReference type="ChEBI" id="CHEBI:33384"/>
        <dbReference type="ChEBI" id="CHEBI:58161"/>
        <dbReference type="ChEBI" id="CHEBI:58199"/>
        <dbReference type="EC" id="4.2.1.22"/>
    </reaction>
</comment>
<dbReference type="InterPro" id="IPR046342">
    <property type="entry name" value="CBS_dom_sf"/>
</dbReference>
<sequence length="525" mass="56653">MTFTSRPAVQTATELIGNTPLVRLNKIPQSLGIEAEVYAKVEFLNAGGSVKDRIALRMIEEAEKSGRIKQGDTLIEPTSGNTGIGLALVGAIKGYKTIITLPEKMSQEKVAVLRALGATIIRTPTQAAFDSPESHIGVANRLHNEIPNSHILDQYVNPDNPLAHEMGTAEEIWSQTNGRIKAIVAGAGTGGTVTGLSRGLKKHNPDIKVIAADPVGSILAVPETLNHKNANHAYKVEGIGYDFVPGVLDRESVDIWYKTEDRESFMFARRLIAEEGLLVGGSSGSAMAAMVKGVNELRLGKEDVVVVVLPDSIRSYLSKFADDDWLAANDLLSPLTNSPLSDSPRNAPITDIYCGATIRSLRLKPITTVLANTYCSEAIEIMREKGFDQLPVLSPNGKKLVGLVTLGNLLNWISRGRGSGNTLVSEVMFDFSHVSEVVTDSKGFGLQKLESNVSRGGYVDKTRGRRNFIEITMDTHLSALGKFFERNSAAIVTDKRSGGEGGLTKPVAIVTKVDLLTWLVKQAKV</sequence>
<keyword evidence="11" id="KW-0198">Cysteine biosynthesis</keyword>
<feature type="domain" description="CBS" evidence="12">
    <location>
        <begin position="362"/>
        <end position="419"/>
    </location>
</feature>
<evidence type="ECO:0000256" key="1">
    <source>
        <dbReference type="ARBA" id="ARBA00001933"/>
    </source>
</evidence>
<dbReference type="Gene3D" id="3.40.50.1100">
    <property type="match status" value="2"/>
</dbReference>
<keyword evidence="5 11" id="KW-0663">Pyridoxal phosphate</keyword>
<dbReference type="GO" id="GO:0019343">
    <property type="term" value="P:cysteine biosynthetic process via cystathionine"/>
    <property type="evidence" value="ECO:0007669"/>
    <property type="project" value="UniProtKB-UniRule"/>
</dbReference>
<dbReference type="GO" id="GO:0070814">
    <property type="term" value="P:hydrogen sulfide biosynthetic process"/>
    <property type="evidence" value="ECO:0007669"/>
    <property type="project" value="EnsemblFungi"/>
</dbReference>
<comment type="caution">
    <text evidence="13">The sequence shown here is derived from an EMBL/GenBank/DDBJ whole genome shotgun (WGS) entry which is preliminary data.</text>
</comment>
<dbReference type="OMA" id="KFADDEW"/>
<evidence type="ECO:0000256" key="6">
    <source>
        <dbReference type="ARBA" id="ARBA00023122"/>
    </source>
</evidence>
<dbReference type="Pfam" id="PF00291">
    <property type="entry name" value="PALP"/>
    <property type="match status" value="1"/>
</dbReference>
<dbReference type="InterPro" id="IPR050214">
    <property type="entry name" value="Cys_Synth/Cystath_Beta-Synth"/>
</dbReference>
<evidence type="ECO:0000313" key="13">
    <source>
        <dbReference type="EMBL" id="KHJ33828.1"/>
    </source>
</evidence>
<keyword evidence="11" id="KW-0028">Amino-acid biosynthesis</keyword>
<reference evidence="13 14" key="1">
    <citation type="journal article" date="2014" name="BMC Genomics">
        <title>Adaptive genomic structural variation in the grape powdery mildew pathogen, Erysiphe necator.</title>
        <authorList>
            <person name="Jones L."/>
            <person name="Riaz S."/>
            <person name="Morales-Cruz A."/>
            <person name="Amrine K.C."/>
            <person name="McGuire B."/>
            <person name="Gubler W.D."/>
            <person name="Walker M.A."/>
            <person name="Cantu D."/>
        </authorList>
    </citation>
    <scope>NUCLEOTIDE SEQUENCE [LARGE SCALE GENOMIC DNA]</scope>
    <source>
        <strain evidence="14">c</strain>
    </source>
</reference>
<dbReference type="UniPathway" id="UPA00136">
    <property type="reaction ID" value="UER00201"/>
</dbReference>
<dbReference type="PANTHER" id="PTHR10314">
    <property type="entry name" value="CYSTATHIONINE BETA-SYNTHASE"/>
    <property type="match status" value="1"/>
</dbReference>
<organism evidence="13 14">
    <name type="scientific">Uncinula necator</name>
    <name type="common">Grape powdery mildew</name>
    <dbReference type="NCBI Taxonomy" id="52586"/>
    <lineage>
        <taxon>Eukaryota</taxon>
        <taxon>Fungi</taxon>
        <taxon>Dikarya</taxon>
        <taxon>Ascomycota</taxon>
        <taxon>Pezizomycotina</taxon>
        <taxon>Leotiomycetes</taxon>
        <taxon>Erysiphales</taxon>
        <taxon>Erysiphaceae</taxon>
        <taxon>Erysiphe</taxon>
    </lineage>
</organism>
<dbReference type="GO" id="GO:0019346">
    <property type="term" value="P:transsulfuration"/>
    <property type="evidence" value="ECO:0007669"/>
    <property type="project" value="EnsemblFungi"/>
</dbReference>
<comment type="similarity">
    <text evidence="3 11">Belongs to the cysteine synthase/cystathionine beta-synthase family.</text>
</comment>
<dbReference type="Pfam" id="PF00571">
    <property type="entry name" value="CBS"/>
    <property type="match status" value="1"/>
</dbReference>
<evidence type="ECO:0000256" key="8">
    <source>
        <dbReference type="ARBA" id="ARBA00026192"/>
    </source>
</evidence>
<dbReference type="GO" id="GO:0004122">
    <property type="term" value="F:cystathionine beta-synthase activity"/>
    <property type="evidence" value="ECO:0007669"/>
    <property type="project" value="UniProtKB-UniRule"/>
</dbReference>
<dbReference type="OrthoDB" id="728at2759"/>
<dbReference type="SUPFAM" id="SSF53686">
    <property type="entry name" value="Tryptophan synthase beta subunit-like PLP-dependent enzymes"/>
    <property type="match status" value="1"/>
</dbReference>
<dbReference type="GO" id="GO:0006535">
    <property type="term" value="P:cysteine biosynthetic process from serine"/>
    <property type="evidence" value="ECO:0007669"/>
    <property type="project" value="UniProtKB-UniRule"/>
</dbReference>
<name>A0A0B1P6G3_UNCNE</name>
<evidence type="ECO:0000256" key="11">
    <source>
        <dbReference type="RuleBase" id="RU361204"/>
    </source>
</evidence>
<evidence type="ECO:0000256" key="10">
    <source>
        <dbReference type="PROSITE-ProRule" id="PRU00703"/>
    </source>
</evidence>
<protein>
    <recommendedName>
        <fullName evidence="8 11">Cystathionine beta-synthase</fullName>
        <ecNumber evidence="4 11">4.2.1.22</ecNumber>
    </recommendedName>
</protein>
<evidence type="ECO:0000256" key="4">
    <source>
        <dbReference type="ARBA" id="ARBA00012041"/>
    </source>
</evidence>
<dbReference type="FunFam" id="3.40.50.1100:FF:000003">
    <property type="entry name" value="Cystathionine beta-synthase"/>
    <property type="match status" value="1"/>
</dbReference>
<evidence type="ECO:0000256" key="2">
    <source>
        <dbReference type="ARBA" id="ARBA00005003"/>
    </source>
</evidence>
<keyword evidence="14" id="KW-1185">Reference proteome</keyword>
<evidence type="ECO:0000256" key="7">
    <source>
        <dbReference type="ARBA" id="ARBA00023239"/>
    </source>
</evidence>